<name>A0A0A9B9L3_ARUDO</name>
<protein>
    <submittedName>
        <fullName evidence="2">Uncharacterized protein</fullName>
    </submittedName>
</protein>
<evidence type="ECO:0000256" key="1">
    <source>
        <dbReference type="SAM" id="Phobius"/>
    </source>
</evidence>
<dbReference type="AlphaFoldDB" id="A0A0A9B9L3"/>
<accession>A0A0A9B9L3</accession>
<keyword evidence="1" id="KW-0812">Transmembrane</keyword>
<organism evidence="2">
    <name type="scientific">Arundo donax</name>
    <name type="common">Giant reed</name>
    <name type="synonym">Donax arundinaceus</name>
    <dbReference type="NCBI Taxonomy" id="35708"/>
    <lineage>
        <taxon>Eukaryota</taxon>
        <taxon>Viridiplantae</taxon>
        <taxon>Streptophyta</taxon>
        <taxon>Embryophyta</taxon>
        <taxon>Tracheophyta</taxon>
        <taxon>Spermatophyta</taxon>
        <taxon>Magnoliopsida</taxon>
        <taxon>Liliopsida</taxon>
        <taxon>Poales</taxon>
        <taxon>Poaceae</taxon>
        <taxon>PACMAD clade</taxon>
        <taxon>Arundinoideae</taxon>
        <taxon>Arundineae</taxon>
        <taxon>Arundo</taxon>
    </lineage>
</organism>
<reference evidence="2" key="1">
    <citation type="submission" date="2014-09" db="EMBL/GenBank/DDBJ databases">
        <authorList>
            <person name="Magalhaes I.L.F."/>
            <person name="Oliveira U."/>
            <person name="Santos F.R."/>
            <person name="Vidigal T.H.D.A."/>
            <person name="Brescovit A.D."/>
            <person name="Santos A.J."/>
        </authorList>
    </citation>
    <scope>NUCLEOTIDE SEQUENCE</scope>
    <source>
        <tissue evidence="2">Shoot tissue taken approximately 20 cm above the soil surface</tissue>
    </source>
</reference>
<keyword evidence="1" id="KW-0472">Membrane</keyword>
<keyword evidence="1" id="KW-1133">Transmembrane helix</keyword>
<evidence type="ECO:0000313" key="2">
    <source>
        <dbReference type="EMBL" id="JAD60614.1"/>
    </source>
</evidence>
<sequence>MFVIVCAWNGRCCFWLLNNYYLILIVLWLCETFLGIR</sequence>
<proteinExistence type="predicted"/>
<feature type="transmembrane region" description="Helical" evidence="1">
    <location>
        <begin position="20"/>
        <end position="36"/>
    </location>
</feature>
<reference evidence="2" key="2">
    <citation type="journal article" date="2015" name="Data Brief">
        <title>Shoot transcriptome of the giant reed, Arundo donax.</title>
        <authorList>
            <person name="Barrero R.A."/>
            <person name="Guerrero F.D."/>
            <person name="Moolhuijzen P."/>
            <person name="Goolsby J.A."/>
            <person name="Tidwell J."/>
            <person name="Bellgard S.E."/>
            <person name="Bellgard M.I."/>
        </authorList>
    </citation>
    <scope>NUCLEOTIDE SEQUENCE</scope>
    <source>
        <tissue evidence="2">Shoot tissue taken approximately 20 cm above the soil surface</tissue>
    </source>
</reference>
<dbReference type="EMBL" id="GBRH01237281">
    <property type="protein sequence ID" value="JAD60614.1"/>
    <property type="molecule type" value="Transcribed_RNA"/>
</dbReference>